<evidence type="ECO:0000259" key="6">
    <source>
        <dbReference type="PROSITE" id="PS50850"/>
    </source>
</evidence>
<feature type="non-terminal residue" evidence="7">
    <location>
        <position position="1"/>
    </location>
</feature>
<name>A0A7Y0F3K0_9BIFI</name>
<feature type="transmembrane region" description="Helical" evidence="5">
    <location>
        <begin position="79"/>
        <end position="100"/>
    </location>
</feature>
<evidence type="ECO:0000256" key="4">
    <source>
        <dbReference type="ARBA" id="ARBA00023136"/>
    </source>
</evidence>
<dbReference type="PANTHER" id="PTHR23542:SF1">
    <property type="entry name" value="MAJOR FACILITATOR SUPERFAMILY (MFS) PROFILE DOMAIN-CONTAINING PROTEIN"/>
    <property type="match status" value="1"/>
</dbReference>
<dbReference type="InterPro" id="IPR020846">
    <property type="entry name" value="MFS_dom"/>
</dbReference>
<dbReference type="InterPro" id="IPR036259">
    <property type="entry name" value="MFS_trans_sf"/>
</dbReference>
<dbReference type="InterPro" id="IPR011701">
    <property type="entry name" value="MFS"/>
</dbReference>
<dbReference type="RefSeq" id="WP_240945208.1">
    <property type="nucleotide sequence ID" value="NZ_JAAIIH010000028.1"/>
</dbReference>
<dbReference type="GO" id="GO:0005886">
    <property type="term" value="C:plasma membrane"/>
    <property type="evidence" value="ECO:0007669"/>
    <property type="project" value="UniProtKB-SubCell"/>
</dbReference>
<feature type="transmembrane region" description="Helical" evidence="5">
    <location>
        <begin position="106"/>
        <end position="125"/>
    </location>
</feature>
<feature type="transmembrane region" description="Helical" evidence="5">
    <location>
        <begin position="342"/>
        <end position="360"/>
    </location>
</feature>
<comment type="caution">
    <text evidence="7">The sequence shown here is derived from an EMBL/GenBank/DDBJ whole genome shotgun (WGS) entry which is preliminary data.</text>
</comment>
<evidence type="ECO:0000256" key="2">
    <source>
        <dbReference type="ARBA" id="ARBA00022692"/>
    </source>
</evidence>
<dbReference type="Pfam" id="PF07690">
    <property type="entry name" value="MFS_1"/>
    <property type="match status" value="1"/>
</dbReference>
<dbReference type="GO" id="GO:0022857">
    <property type="term" value="F:transmembrane transporter activity"/>
    <property type="evidence" value="ECO:0007669"/>
    <property type="project" value="InterPro"/>
</dbReference>
<proteinExistence type="predicted"/>
<dbReference type="Proteomes" id="UP000588277">
    <property type="component" value="Unassembled WGS sequence"/>
</dbReference>
<accession>A0A7Y0F3K0</accession>
<feature type="domain" description="Major facilitator superfamily (MFS) profile" evidence="6">
    <location>
        <begin position="277"/>
        <end position="462"/>
    </location>
</feature>
<sequence>PASPYARLFALPGAKAFCVSAAVARLPISMMSLGIVLALNHLYDNWTVAGTMSATYIFCAAIVTPFYARLFDRLGQRRVGVVALAVQTVVMLGLGVGAAMRIPIPALFALAIAAGLSQFSFGALVRTRWAYALRGHEDEDSLLNTAYALESAIDEIVFIVGPILAAFLATSVNPVSQLFVPVVAAASGGTVFFSLKATQPPVLVPVDVPAASVPTDSASASPASSPESAAVPAGVLRRATRFRLTSRLASRASASASRAGAGIPAAPRPRSALLYPGVWIVVLVFVVFNMSFTAFDVSVTASMKAMGVEQFVGLQLAMFAVGSCIGAIVFGSVSFPGSHWRLMVLFLGLLTVGFVSFRLAMHHLVLLGALEVVAGLVVSPMFATGNLIVKESVPARSLTEGLAWVTTGGSVGASLGSSVAGVVLDAGGPELGLMMPFLFTACAVPLALLGWVLNRRRLRAAA</sequence>
<gene>
    <name evidence="7" type="ORF">G1C96_1955</name>
</gene>
<evidence type="ECO:0000256" key="3">
    <source>
        <dbReference type="ARBA" id="ARBA00022989"/>
    </source>
</evidence>
<evidence type="ECO:0000313" key="8">
    <source>
        <dbReference type="Proteomes" id="UP000588277"/>
    </source>
</evidence>
<feature type="transmembrane region" description="Helical" evidence="5">
    <location>
        <begin position="401"/>
        <end position="421"/>
    </location>
</feature>
<dbReference type="SUPFAM" id="SSF103473">
    <property type="entry name" value="MFS general substrate transporter"/>
    <property type="match status" value="1"/>
</dbReference>
<dbReference type="Gene3D" id="1.20.1250.20">
    <property type="entry name" value="MFS general substrate transporter like domains"/>
    <property type="match status" value="2"/>
</dbReference>
<keyword evidence="8" id="KW-1185">Reference proteome</keyword>
<evidence type="ECO:0000256" key="5">
    <source>
        <dbReference type="SAM" id="Phobius"/>
    </source>
</evidence>
<feature type="transmembrane region" description="Helical" evidence="5">
    <location>
        <begin position="366"/>
        <end position="389"/>
    </location>
</feature>
<evidence type="ECO:0000256" key="1">
    <source>
        <dbReference type="ARBA" id="ARBA00004651"/>
    </source>
</evidence>
<evidence type="ECO:0000313" key="7">
    <source>
        <dbReference type="EMBL" id="NMN01363.1"/>
    </source>
</evidence>
<keyword evidence="2 5" id="KW-0812">Transmembrane</keyword>
<protein>
    <submittedName>
        <fullName evidence="7">MFS transporter</fullName>
    </submittedName>
</protein>
<reference evidence="7 8" key="1">
    <citation type="submission" date="2020-02" db="EMBL/GenBank/DDBJ databases">
        <title>Characterization of phylogenetic diversity of novel bifidobacterial species isolated in Czech ZOOs.</title>
        <authorList>
            <person name="Lugli G.A."/>
            <person name="Vera N.B."/>
            <person name="Ventura M."/>
        </authorList>
    </citation>
    <scope>NUCLEOTIDE SEQUENCE [LARGE SCALE GENOMIC DNA]</scope>
    <source>
        <strain evidence="7 8">DSM 109958</strain>
    </source>
</reference>
<keyword evidence="3 5" id="KW-1133">Transmembrane helix</keyword>
<dbReference type="PROSITE" id="PS50850">
    <property type="entry name" value="MFS"/>
    <property type="match status" value="1"/>
</dbReference>
<dbReference type="PANTHER" id="PTHR23542">
    <property type="match status" value="1"/>
</dbReference>
<keyword evidence="4 5" id="KW-0472">Membrane</keyword>
<feature type="transmembrane region" description="Helical" evidence="5">
    <location>
        <begin position="48"/>
        <end position="67"/>
    </location>
</feature>
<dbReference type="AlphaFoldDB" id="A0A7Y0F3K0"/>
<comment type="subcellular location">
    <subcellularLocation>
        <location evidence="1">Cell membrane</location>
        <topology evidence="1">Multi-pass membrane protein</topology>
    </subcellularLocation>
</comment>
<organism evidence="7 8">
    <name type="scientific">Bifidobacterium moraviense</name>
    <dbReference type="NCBI Taxonomy" id="2675323"/>
    <lineage>
        <taxon>Bacteria</taxon>
        <taxon>Bacillati</taxon>
        <taxon>Actinomycetota</taxon>
        <taxon>Actinomycetes</taxon>
        <taxon>Bifidobacteriales</taxon>
        <taxon>Bifidobacteriaceae</taxon>
        <taxon>Bifidobacterium</taxon>
    </lineage>
</organism>
<feature type="transmembrane region" description="Helical" evidence="5">
    <location>
        <begin position="312"/>
        <end position="335"/>
    </location>
</feature>
<dbReference type="EMBL" id="JAAIIH010000028">
    <property type="protein sequence ID" value="NMN01363.1"/>
    <property type="molecule type" value="Genomic_DNA"/>
</dbReference>
<feature type="transmembrane region" description="Helical" evidence="5">
    <location>
        <begin position="272"/>
        <end position="292"/>
    </location>
</feature>
<feature type="transmembrane region" description="Helical" evidence="5">
    <location>
        <begin position="433"/>
        <end position="453"/>
    </location>
</feature>